<feature type="region of interest" description="Disordered" evidence="1">
    <location>
        <begin position="54"/>
        <end position="106"/>
    </location>
</feature>
<dbReference type="AlphaFoldDB" id="A0A0L1JSQ2"/>
<name>A0A0L1JSQ2_9RHOB</name>
<dbReference type="Proteomes" id="UP000036938">
    <property type="component" value="Unassembled WGS sequence"/>
</dbReference>
<feature type="compositionally biased region" description="Low complexity" evidence="1">
    <location>
        <begin position="151"/>
        <end position="164"/>
    </location>
</feature>
<dbReference type="OrthoDB" id="7161229at2"/>
<evidence type="ECO:0000313" key="2">
    <source>
        <dbReference type="EMBL" id="KNG94786.1"/>
    </source>
</evidence>
<reference evidence="2 3" key="1">
    <citation type="journal article" date="2015" name="Int. J. Syst. Evol. Microbiol.">
        <title>Aestuariivita atlantica sp. nov., isolated from deep sea sediment of the Atlantic Ocean.</title>
        <authorList>
            <person name="Li G."/>
            <person name="Lai Q."/>
            <person name="Du Y."/>
            <person name="Liu X."/>
            <person name="Sun F."/>
            <person name="Shao Z."/>
        </authorList>
    </citation>
    <scope>NUCLEOTIDE SEQUENCE [LARGE SCALE GENOMIC DNA]</scope>
    <source>
        <strain evidence="2 3">22II-S11-z3</strain>
    </source>
</reference>
<accession>A0A0L1JSQ2</accession>
<dbReference type="STRING" id="1317121.ATO11_05190"/>
<evidence type="ECO:0000256" key="1">
    <source>
        <dbReference type="SAM" id="MobiDB-lite"/>
    </source>
</evidence>
<dbReference type="PATRIC" id="fig|1317121.7.peg.1415"/>
<dbReference type="Gene3D" id="3.30.1150.10">
    <property type="match status" value="1"/>
</dbReference>
<dbReference type="RefSeq" id="WP_050529772.1">
    <property type="nucleotide sequence ID" value="NZ_AQQZ01000002.1"/>
</dbReference>
<protein>
    <recommendedName>
        <fullName evidence="4">Energy transducer TonB</fullName>
    </recommendedName>
</protein>
<evidence type="ECO:0008006" key="4">
    <source>
        <dbReference type="Google" id="ProtNLM"/>
    </source>
</evidence>
<dbReference type="EMBL" id="AQQZ01000002">
    <property type="protein sequence ID" value="KNG94786.1"/>
    <property type="molecule type" value="Genomic_DNA"/>
</dbReference>
<gene>
    <name evidence="2" type="ORF">ATO11_05190</name>
</gene>
<feature type="region of interest" description="Disordered" evidence="1">
    <location>
        <begin position="134"/>
        <end position="247"/>
    </location>
</feature>
<proteinExistence type="predicted"/>
<evidence type="ECO:0000313" key="3">
    <source>
        <dbReference type="Proteomes" id="UP000036938"/>
    </source>
</evidence>
<feature type="compositionally biased region" description="Pro residues" evidence="1">
    <location>
        <begin position="81"/>
        <end position="99"/>
    </location>
</feature>
<sequence>MHVGHYISGIGHAGLIGWLLFGNVFAAEPLKMEFTEVTMVSGQEWAALVLPESPPDASAVVETPEPPAPQPEADPVAPETVPEPQPAPQPDPAPAPAPDAQPDVSDVATPVPEAAVEDAPPDQPDAPAPEVAVIVPDTAPLESIRPKPRPASRVAPVPVAQPQPETEIAPVPSPETRPDEASETPTPEQDAARPEEATTEIVTEAEEPASAAPTQSLRPRGRPERLATASTPEPDTPAPSDTRDDSVESVVADLLREATAPAAPAGGPPLSRGESEAFRIAVQECWNVDVGSQAANVVVTVGFELAENGTVSSDVRLIAAEGGSDGAVQTAFQSARRAVLRCQRGGYDLPADKYETWREVEMTFNPESMRVR</sequence>
<comment type="caution">
    <text evidence="2">The sequence shown here is derived from an EMBL/GenBank/DDBJ whole genome shotgun (WGS) entry which is preliminary data.</text>
</comment>
<organism evidence="2 3">
    <name type="scientific">Pseudaestuariivita atlantica</name>
    <dbReference type="NCBI Taxonomy" id="1317121"/>
    <lineage>
        <taxon>Bacteria</taxon>
        <taxon>Pseudomonadati</taxon>
        <taxon>Pseudomonadota</taxon>
        <taxon>Alphaproteobacteria</taxon>
        <taxon>Rhodobacterales</taxon>
        <taxon>Paracoccaceae</taxon>
        <taxon>Pseudaestuariivita</taxon>
    </lineage>
</organism>
<keyword evidence="3" id="KW-1185">Reference proteome</keyword>